<dbReference type="InterPro" id="IPR036410">
    <property type="entry name" value="HSP_DnaJ_Cys-rich_dom_sf"/>
</dbReference>
<dbReference type="RefSeq" id="WP_316966300.1">
    <property type="nucleotide sequence ID" value="NZ_JARFPK010000014.1"/>
</dbReference>
<organism evidence="2 3">
    <name type="scientific">Candidatus Methanocrinis natronophilus</name>
    <dbReference type="NCBI Taxonomy" id="3033396"/>
    <lineage>
        <taxon>Archaea</taxon>
        <taxon>Methanobacteriati</taxon>
        <taxon>Methanobacteriota</taxon>
        <taxon>Stenosarchaea group</taxon>
        <taxon>Methanomicrobia</taxon>
        <taxon>Methanotrichales</taxon>
        <taxon>Methanotrichaceae</taxon>
        <taxon>Methanocrinis</taxon>
    </lineage>
</organism>
<protein>
    <submittedName>
        <fullName evidence="2">Uncharacterized protein</fullName>
    </submittedName>
</protein>
<feature type="region of interest" description="Disordered" evidence="1">
    <location>
        <begin position="1"/>
        <end position="25"/>
    </location>
</feature>
<dbReference type="Gene3D" id="2.10.230.10">
    <property type="entry name" value="Heat shock protein DnaJ, cysteine-rich domain"/>
    <property type="match status" value="1"/>
</dbReference>
<evidence type="ECO:0000313" key="2">
    <source>
        <dbReference type="EMBL" id="MDF0590554.1"/>
    </source>
</evidence>
<dbReference type="Proteomes" id="UP001220010">
    <property type="component" value="Unassembled WGS sequence"/>
</dbReference>
<proteinExistence type="predicted"/>
<name>A0ABT5X777_9EURY</name>
<dbReference type="SUPFAM" id="SSF57938">
    <property type="entry name" value="DnaJ/Hsp40 cysteine-rich domain"/>
    <property type="match status" value="1"/>
</dbReference>
<keyword evidence="3" id="KW-1185">Reference proteome</keyword>
<evidence type="ECO:0000256" key="1">
    <source>
        <dbReference type="SAM" id="MobiDB-lite"/>
    </source>
</evidence>
<reference evidence="2 3" key="1">
    <citation type="submission" date="2023-03" db="EMBL/GenBank/DDBJ databases">
        <title>WGS of Methanotrichaceae archaeon Mx.</title>
        <authorList>
            <person name="Sorokin D.Y."/>
            <person name="Merkel A.Y."/>
        </authorList>
    </citation>
    <scope>NUCLEOTIDE SEQUENCE [LARGE SCALE GENOMIC DNA]</scope>
    <source>
        <strain evidence="2 3">Mx</strain>
    </source>
</reference>
<accession>A0ABT5X777</accession>
<dbReference type="EMBL" id="JARFPK010000014">
    <property type="protein sequence ID" value="MDF0590554.1"/>
    <property type="molecule type" value="Genomic_DNA"/>
</dbReference>
<sequence length="78" mass="8532">MRKDEEGMMEGRTGSPVGSGVPEEEECKDCGGEGEVLVMRAVCTEILEERRTCPRCGGMGGGIFSSPWLRILSLLRLR</sequence>
<comment type="caution">
    <text evidence="2">The sequence shown here is derived from an EMBL/GenBank/DDBJ whole genome shotgun (WGS) entry which is preliminary data.</text>
</comment>
<gene>
    <name evidence="2" type="ORF">P0O15_05110</name>
</gene>
<evidence type="ECO:0000313" key="3">
    <source>
        <dbReference type="Proteomes" id="UP001220010"/>
    </source>
</evidence>